<evidence type="ECO:0000256" key="7">
    <source>
        <dbReference type="ARBA" id="ARBA00023136"/>
    </source>
</evidence>
<feature type="compositionally biased region" description="Low complexity" evidence="10">
    <location>
        <begin position="30"/>
        <end position="46"/>
    </location>
</feature>
<name>A0A813XNL0_9BILA</name>
<dbReference type="InterPro" id="IPR001881">
    <property type="entry name" value="EGF-like_Ca-bd_dom"/>
</dbReference>
<evidence type="ECO:0000256" key="9">
    <source>
        <dbReference type="ARBA" id="ARBA00023180"/>
    </source>
</evidence>
<dbReference type="Proteomes" id="UP000663829">
    <property type="component" value="Unassembled WGS sequence"/>
</dbReference>
<evidence type="ECO:0000256" key="10">
    <source>
        <dbReference type="SAM" id="MobiDB-lite"/>
    </source>
</evidence>
<evidence type="ECO:0000256" key="5">
    <source>
        <dbReference type="ARBA" id="ARBA00022737"/>
    </source>
</evidence>
<dbReference type="InterPro" id="IPR049883">
    <property type="entry name" value="NOTCH1_EGF-like"/>
</dbReference>
<keyword evidence="3 11" id="KW-0812">Transmembrane</keyword>
<evidence type="ECO:0000259" key="12">
    <source>
        <dbReference type="PROSITE" id="PS50856"/>
    </source>
</evidence>
<dbReference type="CDD" id="cd00054">
    <property type="entry name" value="EGF_CA"/>
    <property type="match status" value="1"/>
</dbReference>
<comment type="caution">
    <text evidence="14">The sequence shown here is derived from an EMBL/GenBank/DDBJ whole genome shotgun (WGS) entry which is preliminary data.</text>
</comment>
<sequence>MITSPETLSSASIVITSTLSVQSTVPRTLESTATSSESSNTLSTNEPQSSDYIAINSTETSALSETEASRSSTLTESSAATILETSQISTKQTHVTLEPETEYPTSQIISSSAFPTIEYTKEESSTRTTTAFTVIIMPSSLVSETNTIDQSQATLSSLINITTIQSTISQQISETPSTPVTENFLQSSTLAPISISSEYGSTEPSVLSQSSTIIELARGAGLFSVIVHLLVVMEVEPWQEVALFAPTHRVLIRWNKEWNNVHSYRLVQTNLVLDAVRGTDPTVRSAAYQLSEPMFYPPYDFSTLYIVDKGYISLGQPLYQRDMTESVFNSLDRAIIAPYWTSISYIPNLSKVFVNMYNTSSSLNDIYDVINQTIIQACPTLECDSVKYNVMKILRIQWTNMQYQSANGTNWTNIQFSVFIINAYDTALSTRSVLRTYLAFDYRNLPSIPNLNPFVGYRSQPLNNTLPYLRILNDQQNSAFIGPNSITGMYMGGRFLTKCEYDYWKEVQEIQIDPTKNLYDTVVNPRFPCPCTYDQILKDQRFISLNNENQYEKFNNIICFGPRNQIRVKTSKNTYNLLNSQTCCYNSITSSMIISGPFAGSVLRDPSIIYQPTAHERRIPERDDCCVATGNIINWNTCKLYYQIRPASDCDTYRPPSIVWYGGDPHVYTIDGSLYTCHIVGRYIFARTSSLGNSTAFKNDNLDESPLLPYIRSKGYASVFTRFILSADEVEFSISSQPDSTFILTVSNNLNITLPTNDVSYSYTKNDSERPFSIVQTTYSQFYEGTDTTLPELTISLWSGLTLTCTAILQVVSCTLLLPDKFKTYIEGLAGNFDGDATNDLRYKTNDTIVIDLKDDSQVYDACVSCQYCDEMFNPCNLPGVCEVNFQYGATCTFSQNDTQPYVCDGDCLDGFESLDNYTCSEADGTWPLRCPDYGTICNYNSTLQNYTCDCYSPYFINTNGTCLLLNTSLCDNSTYICQFNTLANLEMKNVQLSSDLYCLGGKIFNNGTCEYNHIDECELGMADCPLIVSYCVDTNGSYICECNSGYEFMIANQTNSTCQDINECVKNPLICTNYTMTFCENVPGTHECRCNPGYAPDENIYGIQPQCVICEYLETGQCNNNNNACNCFLKNNVTYEQPYCENSIDISLKSTGTTNWTVLLGVVSGIAGLLLAISLCMCAYFIYQKRRRPTTKTVVSRSIWTIPRVKLPTLGSMVPFDDIGFTYNEGNSDDGSTHDLQIEESISSTYRATYDSEQTLKSIDSQFFKDLENITSLRTSRPRPQISSTIDTLNSIPVNSDMSTNVLEDFDELSESEFITDLMDDMIKNDINDDFTEALNPHLAIPRVNSTTKSDSLFSVNSEIKV</sequence>
<keyword evidence="4" id="KW-0732">Signal</keyword>
<dbReference type="Proteomes" id="UP000681722">
    <property type="component" value="Unassembled WGS sequence"/>
</dbReference>
<accession>A0A813XNL0</accession>
<dbReference type="PANTHER" id="PTHR13802">
    <property type="entry name" value="MUCIN 4-RELATED"/>
    <property type="match status" value="1"/>
</dbReference>
<dbReference type="GO" id="GO:0005509">
    <property type="term" value="F:calcium ion binding"/>
    <property type="evidence" value="ECO:0007669"/>
    <property type="project" value="InterPro"/>
</dbReference>
<organism evidence="14 16">
    <name type="scientific">Didymodactylos carnosus</name>
    <dbReference type="NCBI Taxonomy" id="1234261"/>
    <lineage>
        <taxon>Eukaryota</taxon>
        <taxon>Metazoa</taxon>
        <taxon>Spiralia</taxon>
        <taxon>Gnathifera</taxon>
        <taxon>Rotifera</taxon>
        <taxon>Eurotatoria</taxon>
        <taxon>Bdelloidea</taxon>
        <taxon>Philodinida</taxon>
        <taxon>Philodinidae</taxon>
        <taxon>Didymodactylos</taxon>
    </lineage>
</organism>
<evidence type="ECO:0000256" key="4">
    <source>
        <dbReference type="ARBA" id="ARBA00022729"/>
    </source>
</evidence>
<keyword evidence="7 11" id="KW-0472">Membrane</keyword>
<keyword evidence="6 11" id="KW-1133">Transmembrane helix</keyword>
<evidence type="ECO:0000313" key="16">
    <source>
        <dbReference type="Proteomes" id="UP000663829"/>
    </source>
</evidence>
<evidence type="ECO:0000259" key="13">
    <source>
        <dbReference type="PROSITE" id="PS51233"/>
    </source>
</evidence>
<keyword evidence="8" id="KW-1015">Disulfide bond</keyword>
<dbReference type="InterPro" id="IPR000742">
    <property type="entry name" value="EGF"/>
</dbReference>
<feature type="transmembrane region" description="Helical" evidence="11">
    <location>
        <begin position="1157"/>
        <end position="1184"/>
    </location>
</feature>
<dbReference type="Gene3D" id="2.90.20.10">
    <property type="entry name" value="Plasmodium vivax P25 domain"/>
    <property type="match status" value="1"/>
</dbReference>
<dbReference type="SUPFAM" id="SSF57196">
    <property type="entry name" value="EGF/Laminin"/>
    <property type="match status" value="2"/>
</dbReference>
<keyword evidence="2" id="KW-0245">EGF-like domain</keyword>
<keyword evidence="16" id="KW-1185">Reference proteome</keyword>
<dbReference type="InterPro" id="IPR001846">
    <property type="entry name" value="VWF_type-D"/>
</dbReference>
<protein>
    <recommendedName>
        <fullName evidence="17">EGF-like domain-containing protein</fullName>
    </recommendedName>
</protein>
<dbReference type="PROSITE" id="PS50856">
    <property type="entry name" value="AMOP"/>
    <property type="match status" value="1"/>
</dbReference>
<dbReference type="SMART" id="SM00181">
    <property type="entry name" value="EGF"/>
    <property type="match status" value="3"/>
</dbReference>
<dbReference type="EMBL" id="CAJOBC010001232">
    <property type="protein sequence ID" value="CAF3665407.1"/>
    <property type="molecule type" value="Genomic_DNA"/>
</dbReference>
<evidence type="ECO:0000256" key="2">
    <source>
        <dbReference type="ARBA" id="ARBA00022536"/>
    </source>
</evidence>
<keyword evidence="5" id="KW-0677">Repeat</keyword>
<evidence type="ECO:0000256" key="6">
    <source>
        <dbReference type="ARBA" id="ARBA00022989"/>
    </source>
</evidence>
<dbReference type="OrthoDB" id="10057403at2759"/>
<comment type="subcellular location">
    <subcellularLocation>
        <location evidence="1">Membrane</location>
    </subcellularLocation>
</comment>
<dbReference type="FunFam" id="2.10.25.10:FF:000005">
    <property type="entry name" value="Fibrillin 2"/>
    <property type="match status" value="1"/>
</dbReference>
<dbReference type="PROSITE" id="PS51233">
    <property type="entry name" value="VWFD"/>
    <property type="match status" value="1"/>
</dbReference>
<evidence type="ECO:0000313" key="14">
    <source>
        <dbReference type="EMBL" id="CAF0878868.1"/>
    </source>
</evidence>
<keyword evidence="9" id="KW-0325">Glycoprotein</keyword>
<dbReference type="InterPro" id="IPR051495">
    <property type="entry name" value="Epithelial_Barrier/Signaling"/>
</dbReference>
<dbReference type="GO" id="GO:0016020">
    <property type="term" value="C:membrane"/>
    <property type="evidence" value="ECO:0007669"/>
    <property type="project" value="UniProtKB-SubCell"/>
</dbReference>
<evidence type="ECO:0008006" key="17">
    <source>
        <dbReference type="Google" id="ProtNLM"/>
    </source>
</evidence>
<dbReference type="EMBL" id="CAJNOQ010001232">
    <property type="protein sequence ID" value="CAF0878868.1"/>
    <property type="molecule type" value="Genomic_DNA"/>
</dbReference>
<evidence type="ECO:0000256" key="1">
    <source>
        <dbReference type="ARBA" id="ARBA00004370"/>
    </source>
</evidence>
<dbReference type="InterPro" id="IPR005533">
    <property type="entry name" value="AMOP_dom"/>
</dbReference>
<evidence type="ECO:0000313" key="15">
    <source>
        <dbReference type="EMBL" id="CAF3665407.1"/>
    </source>
</evidence>
<feature type="domain" description="VWFD" evidence="13">
    <location>
        <begin position="657"/>
        <end position="867"/>
    </location>
</feature>
<feature type="region of interest" description="Disordered" evidence="10">
    <location>
        <begin position="89"/>
        <end position="109"/>
    </location>
</feature>
<proteinExistence type="predicted"/>
<dbReference type="Gene3D" id="2.10.25.10">
    <property type="entry name" value="Laminin"/>
    <property type="match status" value="1"/>
</dbReference>
<reference evidence="14" key="1">
    <citation type="submission" date="2021-02" db="EMBL/GenBank/DDBJ databases">
        <authorList>
            <person name="Nowell W R."/>
        </authorList>
    </citation>
    <scope>NUCLEOTIDE SEQUENCE</scope>
</reference>
<evidence type="ECO:0000256" key="3">
    <source>
        <dbReference type="ARBA" id="ARBA00022692"/>
    </source>
</evidence>
<dbReference type="PANTHER" id="PTHR13802:SF65">
    <property type="entry name" value="NIDOGEN"/>
    <property type="match status" value="1"/>
</dbReference>
<feature type="domain" description="AMOP" evidence="12">
    <location>
        <begin position="493"/>
        <end position="657"/>
    </location>
</feature>
<feature type="region of interest" description="Disordered" evidence="10">
    <location>
        <begin position="30"/>
        <end position="52"/>
    </location>
</feature>
<dbReference type="SMART" id="SM00179">
    <property type="entry name" value="EGF_CA"/>
    <property type="match status" value="2"/>
</dbReference>
<evidence type="ECO:0000256" key="8">
    <source>
        <dbReference type="ARBA" id="ARBA00023157"/>
    </source>
</evidence>
<gene>
    <name evidence="14" type="ORF">GPM918_LOCUS7501</name>
    <name evidence="15" type="ORF">SRO942_LOCUS7501</name>
</gene>
<dbReference type="Pfam" id="PF07645">
    <property type="entry name" value="EGF_CA"/>
    <property type="match status" value="2"/>
</dbReference>
<evidence type="ECO:0000256" key="11">
    <source>
        <dbReference type="SAM" id="Phobius"/>
    </source>
</evidence>